<dbReference type="GO" id="GO:0015423">
    <property type="term" value="F:ABC-type maltose transporter activity"/>
    <property type="evidence" value="ECO:0007669"/>
    <property type="project" value="TreeGrafter"/>
</dbReference>
<keyword evidence="1" id="KW-0813">Transport</keyword>
<dbReference type="Proteomes" id="UP000535589">
    <property type="component" value="Unassembled WGS sequence"/>
</dbReference>
<keyword evidence="5" id="KW-0547">Nucleotide-binding</keyword>
<evidence type="ECO:0000256" key="2">
    <source>
        <dbReference type="ARBA" id="ARBA00022475"/>
    </source>
</evidence>
<dbReference type="InterPro" id="IPR015855">
    <property type="entry name" value="ABC_transpr_MalK-like"/>
</dbReference>
<feature type="domain" description="ABC transporter" evidence="9">
    <location>
        <begin position="4"/>
        <end position="234"/>
    </location>
</feature>
<dbReference type="CDD" id="cd03301">
    <property type="entry name" value="ABC_MalK_N"/>
    <property type="match status" value="1"/>
</dbReference>
<dbReference type="GO" id="GO:0055052">
    <property type="term" value="C:ATP-binding cassette (ABC) transporter complex, substrate-binding subunit-containing"/>
    <property type="evidence" value="ECO:0007669"/>
    <property type="project" value="TreeGrafter"/>
</dbReference>
<evidence type="ECO:0000313" key="11">
    <source>
        <dbReference type="Proteomes" id="UP000535589"/>
    </source>
</evidence>
<sequence>MASVTLRNVCKAYGDNLISKNVDLDIAEGEFVVFVGPSGCGKSTLLRCIAGLEDITSGDLYIGGERMNEIPPSQRGVGMVFQSYALYPHLNLYDNMSFGLKLAKADNAEIKRRVENAANILQLGHLLERRPKALSGGQRQRVAIGRTLVSQPKVFLLDEPLSNLDAALRVQMRIEIAKLHKQLGSTMIYVTHDQVEAMTMAQKIVVLDGGYVSQVGKPLELYHYPKNRFVAGFIGSPKMNFMSVHIEAAESDRVLVQLANGQTMWIPVSGQTVEAGSRMSLGIRPEHLVGQESGDATIEGHVQVVEKLGYETQVYLKMPNLDADFIYRRPDTLEVEAGDTFTVGIPAHRCHLFHSNGEACQRLYKEVGA</sequence>
<dbReference type="Gene3D" id="3.40.50.300">
    <property type="entry name" value="P-loop containing nucleotide triphosphate hydrolases"/>
    <property type="match status" value="1"/>
</dbReference>
<dbReference type="PROSITE" id="PS50893">
    <property type="entry name" value="ABC_TRANSPORTER_2"/>
    <property type="match status" value="1"/>
</dbReference>
<dbReference type="EMBL" id="JABAIK010000002">
    <property type="protein sequence ID" value="NLS11839.1"/>
    <property type="molecule type" value="Genomic_DNA"/>
</dbReference>
<dbReference type="SUPFAM" id="SSF50331">
    <property type="entry name" value="MOP-like"/>
    <property type="match status" value="1"/>
</dbReference>
<dbReference type="InterPro" id="IPR027417">
    <property type="entry name" value="P-loop_NTPase"/>
</dbReference>
<evidence type="ECO:0000259" key="9">
    <source>
        <dbReference type="PROSITE" id="PS50893"/>
    </source>
</evidence>
<keyword evidence="7" id="KW-1278">Translocase</keyword>
<evidence type="ECO:0000256" key="5">
    <source>
        <dbReference type="ARBA" id="ARBA00022741"/>
    </source>
</evidence>
<dbReference type="InterPro" id="IPR012340">
    <property type="entry name" value="NA-bd_OB-fold"/>
</dbReference>
<dbReference type="GO" id="GO:1990060">
    <property type="term" value="C:maltose transport complex"/>
    <property type="evidence" value="ECO:0007669"/>
    <property type="project" value="TreeGrafter"/>
</dbReference>
<evidence type="ECO:0000256" key="1">
    <source>
        <dbReference type="ARBA" id="ARBA00022448"/>
    </source>
</evidence>
<organism evidence="10 11">
    <name type="scientific">Vibrio agarilyticus</name>
    <dbReference type="NCBI Taxonomy" id="2726741"/>
    <lineage>
        <taxon>Bacteria</taxon>
        <taxon>Pseudomonadati</taxon>
        <taxon>Pseudomonadota</taxon>
        <taxon>Gammaproteobacteria</taxon>
        <taxon>Vibrionales</taxon>
        <taxon>Vibrionaceae</taxon>
        <taxon>Vibrio</taxon>
    </lineage>
</organism>
<dbReference type="PROSITE" id="PS00211">
    <property type="entry name" value="ABC_TRANSPORTER_1"/>
    <property type="match status" value="1"/>
</dbReference>
<dbReference type="InterPro" id="IPR047641">
    <property type="entry name" value="ABC_transpr_MalK/UgpC-like"/>
</dbReference>
<dbReference type="Pfam" id="PF08402">
    <property type="entry name" value="TOBE_2"/>
    <property type="match status" value="1"/>
</dbReference>
<dbReference type="InterPro" id="IPR013611">
    <property type="entry name" value="Transp-assoc_OB_typ2"/>
</dbReference>
<evidence type="ECO:0000256" key="7">
    <source>
        <dbReference type="ARBA" id="ARBA00022967"/>
    </source>
</evidence>
<dbReference type="PANTHER" id="PTHR43875">
    <property type="entry name" value="MALTODEXTRIN IMPORT ATP-BINDING PROTEIN MSMX"/>
    <property type="match status" value="1"/>
</dbReference>
<dbReference type="NCBIfam" id="NF008653">
    <property type="entry name" value="PRK11650.1"/>
    <property type="match status" value="1"/>
</dbReference>
<dbReference type="SMART" id="SM00382">
    <property type="entry name" value="AAA"/>
    <property type="match status" value="1"/>
</dbReference>
<dbReference type="Gene3D" id="2.40.50.100">
    <property type="match status" value="1"/>
</dbReference>
<dbReference type="RefSeq" id="WP_168834938.1">
    <property type="nucleotide sequence ID" value="NZ_JABAIK010000002.1"/>
</dbReference>
<dbReference type="FunFam" id="3.40.50.300:FF:000042">
    <property type="entry name" value="Maltose/maltodextrin ABC transporter, ATP-binding protein"/>
    <property type="match status" value="1"/>
</dbReference>
<reference evidence="10 11" key="1">
    <citation type="submission" date="2020-04" db="EMBL/GenBank/DDBJ databases">
        <title>Vibrio sp. SM6, a novel species isolated from seawater.</title>
        <authorList>
            <person name="Wang X."/>
        </authorList>
    </citation>
    <scope>NUCLEOTIDE SEQUENCE [LARGE SCALE GENOMIC DNA]</scope>
    <source>
        <strain evidence="10 11">SM6</strain>
    </source>
</reference>
<evidence type="ECO:0000256" key="3">
    <source>
        <dbReference type="ARBA" id="ARBA00022519"/>
    </source>
</evidence>
<comment type="caution">
    <text evidence="10">The sequence shown here is derived from an EMBL/GenBank/DDBJ whole genome shotgun (WGS) entry which is preliminary data.</text>
</comment>
<dbReference type="AlphaFoldDB" id="A0A7X8TNH4"/>
<accession>A0A7X8TNH4</accession>
<evidence type="ECO:0000313" key="10">
    <source>
        <dbReference type="EMBL" id="NLS11839.1"/>
    </source>
</evidence>
<dbReference type="InterPro" id="IPR003593">
    <property type="entry name" value="AAA+_ATPase"/>
</dbReference>
<dbReference type="NCBIfam" id="NF008233">
    <property type="entry name" value="PRK11000.1"/>
    <property type="match status" value="1"/>
</dbReference>
<keyword evidence="8" id="KW-0472">Membrane</keyword>
<protein>
    <submittedName>
        <fullName evidence="10">Maltose/maltodextrin ABC transporter ATP-binding protein MalK</fullName>
    </submittedName>
</protein>
<dbReference type="FunFam" id="2.40.50.100:FF:000014">
    <property type="entry name" value="Maltose/maltodextrin import ATP-binding protein MalK"/>
    <property type="match status" value="1"/>
</dbReference>
<dbReference type="InterPro" id="IPR003439">
    <property type="entry name" value="ABC_transporter-like_ATP-bd"/>
</dbReference>
<keyword evidence="3" id="KW-0997">Cell inner membrane</keyword>
<dbReference type="PANTHER" id="PTHR43875:SF3">
    <property type="entry name" value="MALTOSE_MALTODEXTRIN IMPORT ATP-BINDING PROTEIN MALK"/>
    <property type="match status" value="1"/>
</dbReference>
<evidence type="ECO:0000256" key="8">
    <source>
        <dbReference type="ARBA" id="ARBA00023136"/>
    </source>
</evidence>
<dbReference type="Gene3D" id="2.40.50.140">
    <property type="entry name" value="Nucleic acid-binding proteins"/>
    <property type="match status" value="1"/>
</dbReference>
<dbReference type="InterPro" id="IPR008995">
    <property type="entry name" value="Mo/tungstate-bd_C_term_dom"/>
</dbReference>
<keyword evidence="11" id="KW-1185">Reference proteome</keyword>
<gene>
    <name evidence="10" type="primary">malK</name>
    <name evidence="10" type="ORF">HGP28_02905</name>
</gene>
<keyword evidence="6 10" id="KW-0067">ATP-binding</keyword>
<dbReference type="SUPFAM" id="SSF52540">
    <property type="entry name" value="P-loop containing nucleoside triphosphate hydrolases"/>
    <property type="match status" value="1"/>
</dbReference>
<evidence type="ECO:0000256" key="4">
    <source>
        <dbReference type="ARBA" id="ARBA00022597"/>
    </source>
</evidence>
<dbReference type="InterPro" id="IPR017871">
    <property type="entry name" value="ABC_transporter-like_CS"/>
</dbReference>
<dbReference type="GO" id="GO:0016887">
    <property type="term" value="F:ATP hydrolysis activity"/>
    <property type="evidence" value="ECO:0007669"/>
    <property type="project" value="InterPro"/>
</dbReference>
<keyword evidence="4" id="KW-0762">Sugar transport</keyword>
<dbReference type="GO" id="GO:0005524">
    <property type="term" value="F:ATP binding"/>
    <property type="evidence" value="ECO:0007669"/>
    <property type="project" value="UniProtKB-KW"/>
</dbReference>
<dbReference type="Pfam" id="PF00005">
    <property type="entry name" value="ABC_tran"/>
    <property type="match status" value="1"/>
</dbReference>
<evidence type="ECO:0000256" key="6">
    <source>
        <dbReference type="ARBA" id="ARBA00022840"/>
    </source>
</evidence>
<keyword evidence="2" id="KW-1003">Cell membrane</keyword>
<name>A0A7X8TNH4_9VIBR</name>
<proteinExistence type="predicted"/>